<accession>A0AA39WCB2</accession>
<protein>
    <submittedName>
        <fullName evidence="1">Uncharacterized protein</fullName>
    </submittedName>
</protein>
<keyword evidence="2" id="KW-1185">Reference proteome</keyword>
<organism evidence="1 2">
    <name type="scientific">Bombardia bombarda</name>
    <dbReference type="NCBI Taxonomy" id="252184"/>
    <lineage>
        <taxon>Eukaryota</taxon>
        <taxon>Fungi</taxon>
        <taxon>Dikarya</taxon>
        <taxon>Ascomycota</taxon>
        <taxon>Pezizomycotina</taxon>
        <taxon>Sordariomycetes</taxon>
        <taxon>Sordariomycetidae</taxon>
        <taxon>Sordariales</taxon>
        <taxon>Lasiosphaeriaceae</taxon>
        <taxon>Bombardia</taxon>
    </lineage>
</organism>
<evidence type="ECO:0000313" key="1">
    <source>
        <dbReference type="EMBL" id="KAK0609746.1"/>
    </source>
</evidence>
<sequence length="211" mass="23192">MASPNPERENKEWPFAQSLTGQHLGALQIGVLRRIECWDAIGPARDDFTNESDSIVNLSLFMVGRSVQKTKPTVMFVSDDKTIRKEAFKLVKEKFKGHRQIGDHEDVVNTATPATVVASTASEGPPLPVEIWSEAHESSVYSKFLYTRLQDNSMNFAAAGGVVIVDNEPMLFTVCHMVAPTASPMALLEPDIDDDEDGECEITGLGDDSEH</sequence>
<gene>
    <name evidence="1" type="ORF">B0T17DRAFT_621538</name>
</gene>
<proteinExistence type="predicted"/>
<comment type="caution">
    <text evidence="1">The sequence shown here is derived from an EMBL/GenBank/DDBJ whole genome shotgun (WGS) entry which is preliminary data.</text>
</comment>
<dbReference type="Proteomes" id="UP001174934">
    <property type="component" value="Unassembled WGS sequence"/>
</dbReference>
<evidence type="ECO:0000313" key="2">
    <source>
        <dbReference type="Proteomes" id="UP001174934"/>
    </source>
</evidence>
<name>A0AA39WCB2_9PEZI</name>
<dbReference type="EMBL" id="JAULSR010000012">
    <property type="protein sequence ID" value="KAK0609746.1"/>
    <property type="molecule type" value="Genomic_DNA"/>
</dbReference>
<reference evidence="1" key="1">
    <citation type="submission" date="2023-06" db="EMBL/GenBank/DDBJ databases">
        <title>Genome-scale phylogeny and comparative genomics of the fungal order Sordariales.</title>
        <authorList>
            <consortium name="Lawrence Berkeley National Laboratory"/>
            <person name="Hensen N."/>
            <person name="Bonometti L."/>
            <person name="Westerberg I."/>
            <person name="Brannstrom I.O."/>
            <person name="Guillou S."/>
            <person name="Cros-Aarteil S."/>
            <person name="Calhoun S."/>
            <person name="Haridas S."/>
            <person name="Kuo A."/>
            <person name="Mondo S."/>
            <person name="Pangilinan J."/>
            <person name="Riley R."/>
            <person name="LaButti K."/>
            <person name="Andreopoulos B."/>
            <person name="Lipzen A."/>
            <person name="Chen C."/>
            <person name="Yanf M."/>
            <person name="Daum C."/>
            <person name="Ng V."/>
            <person name="Clum A."/>
            <person name="Steindorff A."/>
            <person name="Ohm R."/>
            <person name="Martin F."/>
            <person name="Silar P."/>
            <person name="Natvig D."/>
            <person name="Lalanne C."/>
            <person name="Gautier V."/>
            <person name="Ament-velasquez S.L."/>
            <person name="Kruys A."/>
            <person name="Hutchinson M.I."/>
            <person name="Powell A.J."/>
            <person name="Barry K."/>
            <person name="Miller A.N."/>
            <person name="Grigoriev I.V."/>
            <person name="Debuchy R."/>
            <person name="Gladieux P."/>
            <person name="Thoren M.H."/>
            <person name="Johannesson H."/>
        </authorList>
    </citation>
    <scope>NUCLEOTIDE SEQUENCE</scope>
    <source>
        <strain evidence="1">SMH3391-2</strain>
    </source>
</reference>
<dbReference type="AlphaFoldDB" id="A0AA39WCB2"/>